<protein>
    <submittedName>
        <fullName evidence="1">9880_t:CDS:1</fullName>
    </submittedName>
</protein>
<evidence type="ECO:0000313" key="2">
    <source>
        <dbReference type="Proteomes" id="UP000789860"/>
    </source>
</evidence>
<dbReference type="Proteomes" id="UP000789860">
    <property type="component" value="Unassembled WGS sequence"/>
</dbReference>
<organism evidence="1 2">
    <name type="scientific">Scutellospora calospora</name>
    <dbReference type="NCBI Taxonomy" id="85575"/>
    <lineage>
        <taxon>Eukaryota</taxon>
        <taxon>Fungi</taxon>
        <taxon>Fungi incertae sedis</taxon>
        <taxon>Mucoromycota</taxon>
        <taxon>Glomeromycotina</taxon>
        <taxon>Glomeromycetes</taxon>
        <taxon>Diversisporales</taxon>
        <taxon>Gigasporaceae</taxon>
        <taxon>Scutellospora</taxon>
    </lineage>
</organism>
<reference evidence="1" key="1">
    <citation type="submission" date="2021-06" db="EMBL/GenBank/DDBJ databases">
        <authorList>
            <person name="Kallberg Y."/>
            <person name="Tangrot J."/>
            <person name="Rosling A."/>
        </authorList>
    </citation>
    <scope>NUCLEOTIDE SEQUENCE</scope>
    <source>
        <strain evidence="1">AU212A</strain>
    </source>
</reference>
<comment type="caution">
    <text evidence="1">The sequence shown here is derived from an EMBL/GenBank/DDBJ whole genome shotgun (WGS) entry which is preliminary data.</text>
</comment>
<proteinExistence type="predicted"/>
<feature type="non-terminal residue" evidence="1">
    <location>
        <position position="1"/>
    </location>
</feature>
<evidence type="ECO:0000313" key="1">
    <source>
        <dbReference type="EMBL" id="CAG8660651.1"/>
    </source>
</evidence>
<gene>
    <name evidence="1" type="ORF">SCALOS_LOCUS9017</name>
</gene>
<sequence length="97" mass="11760">SFQFDNDKNKEINKLIKQSIPNRMNMEISYWKKVYDLVVLVIEKKKDIDLEVFLEEIRDLNITFNYLQEVNQNEFESLVNLIIEKYKKKLKHTSSFV</sequence>
<accession>A0ACA9NK30</accession>
<keyword evidence="2" id="KW-1185">Reference proteome</keyword>
<name>A0ACA9NK30_9GLOM</name>
<dbReference type="EMBL" id="CAJVPM010026093">
    <property type="protein sequence ID" value="CAG8660651.1"/>
    <property type="molecule type" value="Genomic_DNA"/>
</dbReference>